<dbReference type="EMBL" id="BTSX01000006">
    <property type="protein sequence ID" value="GMT07089.1"/>
    <property type="molecule type" value="Genomic_DNA"/>
</dbReference>
<feature type="non-terminal residue" evidence="1">
    <location>
        <position position="102"/>
    </location>
</feature>
<evidence type="ECO:0008006" key="3">
    <source>
        <dbReference type="Google" id="ProtNLM"/>
    </source>
</evidence>
<gene>
    <name evidence="1" type="ORF">PENTCL1PPCAC_29263</name>
</gene>
<sequence length="102" mass="10633">EGLDLLGLFHLLLQRGDADLLDSEVGDRLGVGERESDERLGTHGSLLGSGNGEAIGDLGVEVETVLEASLERASLVEGLVIDVGVPSEGISGREGRSYQSCN</sequence>
<protein>
    <recommendedName>
        <fullName evidence="3">Ribosomal protein</fullName>
    </recommendedName>
</protein>
<reference evidence="1" key="1">
    <citation type="submission" date="2023-10" db="EMBL/GenBank/DDBJ databases">
        <title>Genome assembly of Pristionchus species.</title>
        <authorList>
            <person name="Yoshida K."/>
            <person name="Sommer R.J."/>
        </authorList>
    </citation>
    <scope>NUCLEOTIDE SEQUENCE</scope>
    <source>
        <strain evidence="1">RS0144</strain>
    </source>
</reference>
<keyword evidence="2" id="KW-1185">Reference proteome</keyword>
<evidence type="ECO:0000313" key="1">
    <source>
        <dbReference type="EMBL" id="GMT07089.1"/>
    </source>
</evidence>
<accession>A0AAV5UME9</accession>
<comment type="caution">
    <text evidence="1">The sequence shown here is derived from an EMBL/GenBank/DDBJ whole genome shotgun (WGS) entry which is preliminary data.</text>
</comment>
<dbReference type="AlphaFoldDB" id="A0AAV5UME9"/>
<organism evidence="1 2">
    <name type="scientific">Pristionchus entomophagus</name>
    <dbReference type="NCBI Taxonomy" id="358040"/>
    <lineage>
        <taxon>Eukaryota</taxon>
        <taxon>Metazoa</taxon>
        <taxon>Ecdysozoa</taxon>
        <taxon>Nematoda</taxon>
        <taxon>Chromadorea</taxon>
        <taxon>Rhabditida</taxon>
        <taxon>Rhabditina</taxon>
        <taxon>Diplogasteromorpha</taxon>
        <taxon>Diplogasteroidea</taxon>
        <taxon>Neodiplogasteridae</taxon>
        <taxon>Pristionchus</taxon>
    </lineage>
</organism>
<dbReference type="Proteomes" id="UP001432027">
    <property type="component" value="Unassembled WGS sequence"/>
</dbReference>
<evidence type="ECO:0000313" key="2">
    <source>
        <dbReference type="Proteomes" id="UP001432027"/>
    </source>
</evidence>
<feature type="non-terminal residue" evidence="1">
    <location>
        <position position="1"/>
    </location>
</feature>
<name>A0AAV5UME9_9BILA</name>
<proteinExistence type="predicted"/>